<proteinExistence type="predicted"/>
<protein>
    <submittedName>
        <fullName evidence="1">Uncharacterized protein</fullName>
    </submittedName>
</protein>
<dbReference type="EMBL" id="JARKIB010000158">
    <property type="protein sequence ID" value="KAJ7730582.1"/>
    <property type="molecule type" value="Genomic_DNA"/>
</dbReference>
<comment type="caution">
    <text evidence="1">The sequence shown here is derived from an EMBL/GenBank/DDBJ whole genome shotgun (WGS) entry which is preliminary data.</text>
</comment>
<reference evidence="1" key="1">
    <citation type="submission" date="2023-03" db="EMBL/GenBank/DDBJ databases">
        <title>Massive genome expansion in bonnet fungi (Mycena s.s.) driven by repeated elements and novel gene families across ecological guilds.</title>
        <authorList>
            <consortium name="Lawrence Berkeley National Laboratory"/>
            <person name="Harder C.B."/>
            <person name="Miyauchi S."/>
            <person name="Viragh M."/>
            <person name="Kuo A."/>
            <person name="Thoen E."/>
            <person name="Andreopoulos B."/>
            <person name="Lu D."/>
            <person name="Skrede I."/>
            <person name="Drula E."/>
            <person name="Henrissat B."/>
            <person name="Morin E."/>
            <person name="Kohler A."/>
            <person name="Barry K."/>
            <person name="LaButti K."/>
            <person name="Morin E."/>
            <person name="Salamov A."/>
            <person name="Lipzen A."/>
            <person name="Mereny Z."/>
            <person name="Hegedus B."/>
            <person name="Baldrian P."/>
            <person name="Stursova M."/>
            <person name="Weitz H."/>
            <person name="Taylor A."/>
            <person name="Grigoriev I.V."/>
            <person name="Nagy L.G."/>
            <person name="Martin F."/>
            <person name="Kauserud H."/>
        </authorList>
    </citation>
    <scope>NUCLEOTIDE SEQUENCE</scope>
    <source>
        <strain evidence="1">CBHHK182m</strain>
    </source>
</reference>
<dbReference type="InterPro" id="IPR053354">
    <property type="entry name" value="MGDG_epimerase"/>
</dbReference>
<dbReference type="Proteomes" id="UP001215598">
    <property type="component" value="Unassembled WGS sequence"/>
</dbReference>
<accession>A0AAD7HZ40</accession>
<evidence type="ECO:0000313" key="1">
    <source>
        <dbReference type="EMBL" id="KAJ7730582.1"/>
    </source>
</evidence>
<keyword evidence="2" id="KW-1185">Reference proteome</keyword>
<organism evidence="1 2">
    <name type="scientific">Mycena metata</name>
    <dbReference type="NCBI Taxonomy" id="1033252"/>
    <lineage>
        <taxon>Eukaryota</taxon>
        <taxon>Fungi</taxon>
        <taxon>Dikarya</taxon>
        <taxon>Basidiomycota</taxon>
        <taxon>Agaricomycotina</taxon>
        <taxon>Agaricomycetes</taxon>
        <taxon>Agaricomycetidae</taxon>
        <taxon>Agaricales</taxon>
        <taxon>Marasmiineae</taxon>
        <taxon>Mycenaceae</taxon>
        <taxon>Mycena</taxon>
    </lineage>
</organism>
<dbReference type="AlphaFoldDB" id="A0AAD7HZ40"/>
<dbReference type="PANTHER" id="PTHR43558:SF6">
    <property type="entry name" value="REDUCTASE, PUTATIVE (AFU_ORTHOLOGUE AFUA_3G10540)-RELATED"/>
    <property type="match status" value="1"/>
</dbReference>
<gene>
    <name evidence="1" type="ORF">B0H16DRAFT_1469551</name>
</gene>
<name>A0AAD7HZ40_9AGAR</name>
<dbReference type="PANTHER" id="PTHR43558">
    <property type="entry name" value="REDUCTASE, PUTATIVE (AFU_ORTHOLOGUE AFUA_3G10540)-RELATED"/>
    <property type="match status" value="1"/>
</dbReference>
<sequence length="668" mass="76221">MSCGCLLKPAKLDLKVPRAFRARFNFTLATHWPGSGKIPTLSNVLRSGALPMFEPHREHVQNGVSASSDREFRHAATGNDFFVASALPELPCSTSSSDSTPAAQWGNASLIARRVIDVRLDAYRRCLMAVHSTNKLKRALNFLSGLVAPYLPAVLVDSVIWSWYNIPILLNERWLNRKSQLRHWQYGLITLSDASVVFPNSNLNYNNSARLIFRPNFLPGYEILCEGRDQHVSIQPSVEGFRTNFEFLTDRLLKNLNWDNVIVAGGIVLGALMATPPYTSNGPHPNQWAAASSSDIDMYIYGLTAQDANKKLVHIFDVFRSNLPPPMRTLAVRNCKTITFYAEYPLRRIQIVLKLAENPRDVLLNFDLDICAMGWDGENVWMLPRAARALELFLNTPTAFGYGIRILPSYLSSLDRRSCGSRPPFNTTLLEGEVRAWIEHEVDPDDFRRPDWFALKSTRTGILNGFVPLMRHVLMRKLEGSQMLYQWNEAFNHSRFRTHILYSNVHDVDEWIRTDIDRRLHHHGVESGDELNHCQRMVYASTAKELLQGANDIRMAVILPSDFAIYANAMADDVLASAGLQGTKILRLATQQTTEHEGLFLWTIDSHLMWQQLDRRADELFEVLYAFRRANAPLREDLQLQRLTKELSRRSIHTTEFDAFARWMGQRP</sequence>
<evidence type="ECO:0000313" key="2">
    <source>
        <dbReference type="Proteomes" id="UP001215598"/>
    </source>
</evidence>